<feature type="domain" description="Protein kinase" evidence="3">
    <location>
        <begin position="120"/>
        <end position="240"/>
    </location>
</feature>
<evidence type="ECO:0000313" key="4">
    <source>
        <dbReference type="EMBL" id="CBY33719.1"/>
    </source>
</evidence>
<name>E4YDW9_OIKDI</name>
<dbReference type="InterPro" id="IPR000719">
    <property type="entry name" value="Prot_kinase_dom"/>
</dbReference>
<dbReference type="InterPro" id="IPR011009">
    <property type="entry name" value="Kinase-like_dom_sf"/>
</dbReference>
<evidence type="ECO:0000256" key="1">
    <source>
        <dbReference type="PROSITE-ProRule" id="PRU10141"/>
    </source>
</evidence>
<dbReference type="Gene3D" id="1.10.510.10">
    <property type="entry name" value="Transferase(Phosphotransferase) domain 1"/>
    <property type="match status" value="1"/>
</dbReference>
<keyword evidence="1" id="KW-0067">ATP-binding</keyword>
<dbReference type="Pfam" id="PF00069">
    <property type="entry name" value="Pkinase"/>
    <property type="match status" value="1"/>
</dbReference>
<feature type="region of interest" description="Disordered" evidence="2">
    <location>
        <begin position="28"/>
        <end position="106"/>
    </location>
</feature>
<feature type="compositionally biased region" description="Basic residues" evidence="2">
    <location>
        <begin position="67"/>
        <end position="76"/>
    </location>
</feature>
<evidence type="ECO:0000259" key="3">
    <source>
        <dbReference type="PROSITE" id="PS50011"/>
    </source>
</evidence>
<accession>E4YDW9</accession>
<dbReference type="InterPro" id="IPR017441">
    <property type="entry name" value="Protein_kinase_ATP_BS"/>
</dbReference>
<protein>
    <recommendedName>
        <fullName evidence="3">Protein kinase domain-containing protein</fullName>
    </recommendedName>
</protein>
<dbReference type="GO" id="GO:0004672">
    <property type="term" value="F:protein kinase activity"/>
    <property type="evidence" value="ECO:0007669"/>
    <property type="project" value="InterPro"/>
</dbReference>
<dbReference type="GO" id="GO:0005524">
    <property type="term" value="F:ATP binding"/>
    <property type="evidence" value="ECO:0007669"/>
    <property type="project" value="UniProtKB-UniRule"/>
</dbReference>
<dbReference type="EMBL" id="FN654442">
    <property type="protein sequence ID" value="CBY33719.1"/>
    <property type="molecule type" value="Genomic_DNA"/>
</dbReference>
<feature type="compositionally biased region" description="Basic and acidic residues" evidence="2">
    <location>
        <begin position="28"/>
        <end position="59"/>
    </location>
</feature>
<evidence type="ECO:0000256" key="2">
    <source>
        <dbReference type="SAM" id="MobiDB-lite"/>
    </source>
</evidence>
<keyword evidence="1" id="KW-0547">Nucleotide-binding</keyword>
<proteinExistence type="predicted"/>
<dbReference type="PROSITE" id="PS50011">
    <property type="entry name" value="PROTEIN_KINASE_DOM"/>
    <property type="match status" value="1"/>
</dbReference>
<dbReference type="SUPFAM" id="SSF56112">
    <property type="entry name" value="Protein kinase-like (PK-like)"/>
    <property type="match status" value="1"/>
</dbReference>
<dbReference type="PANTHER" id="PTHR24347">
    <property type="entry name" value="SERINE/THREONINE-PROTEIN KINASE"/>
    <property type="match status" value="1"/>
</dbReference>
<feature type="binding site" evidence="1">
    <location>
        <position position="153"/>
    </location>
    <ligand>
        <name>ATP</name>
        <dbReference type="ChEBI" id="CHEBI:30616"/>
    </ligand>
</feature>
<organism evidence="4">
    <name type="scientific">Oikopleura dioica</name>
    <name type="common">Tunicate</name>
    <dbReference type="NCBI Taxonomy" id="34765"/>
    <lineage>
        <taxon>Eukaryota</taxon>
        <taxon>Metazoa</taxon>
        <taxon>Chordata</taxon>
        <taxon>Tunicata</taxon>
        <taxon>Appendicularia</taxon>
        <taxon>Copelata</taxon>
        <taxon>Oikopleuridae</taxon>
        <taxon>Oikopleura</taxon>
    </lineage>
</organism>
<dbReference type="SMART" id="SM00220">
    <property type="entry name" value="S_TKc"/>
    <property type="match status" value="1"/>
</dbReference>
<sequence length="240" mass="28565">MQRESQDSYVRRRDDLEKLEMERRKQLETELQSRKLQHDAQLKQEWDRKKLQEEKERLQKLAQQRNHQQHRQHHHYQVATSSEDDNSPRLKQRSTGQMDGIRSHTYLPRTDMKKMERNFEIFPDLLGSGNFADVRRAVNRESGQEVALKLIKKSKVQDRLHVDNEIGLMQRCNHKNICQLYQFFELPKSFCLVLEYVNGGDLFDAIREAKRFTEVDAGKIIKDVVAALVFLHDRQTKIPK</sequence>
<gene>
    <name evidence="4" type="ORF">GSOID_T00021660001</name>
</gene>
<dbReference type="PROSITE" id="PS00107">
    <property type="entry name" value="PROTEIN_KINASE_ATP"/>
    <property type="match status" value="1"/>
</dbReference>
<reference evidence="4" key="1">
    <citation type="journal article" date="2010" name="Science">
        <title>Plasticity of animal genome architecture unmasked by rapid evolution of a pelagic tunicate.</title>
        <authorList>
            <person name="Denoeud F."/>
            <person name="Henriet S."/>
            <person name="Mungpakdee S."/>
            <person name="Aury J.M."/>
            <person name="Da Silva C."/>
            <person name="Brinkmann H."/>
            <person name="Mikhaleva J."/>
            <person name="Olsen L.C."/>
            <person name="Jubin C."/>
            <person name="Canestro C."/>
            <person name="Bouquet J.M."/>
            <person name="Danks G."/>
            <person name="Poulain J."/>
            <person name="Campsteijn C."/>
            <person name="Adamski M."/>
            <person name="Cross I."/>
            <person name="Yadetie F."/>
            <person name="Muffato M."/>
            <person name="Louis A."/>
            <person name="Butcher S."/>
            <person name="Tsagkogeorga G."/>
            <person name="Konrad A."/>
            <person name="Singh S."/>
            <person name="Jensen M.F."/>
            <person name="Cong E.H."/>
            <person name="Eikeseth-Otteraa H."/>
            <person name="Noel B."/>
            <person name="Anthouard V."/>
            <person name="Porcel B.M."/>
            <person name="Kachouri-Lafond R."/>
            <person name="Nishino A."/>
            <person name="Ugolini M."/>
            <person name="Chourrout P."/>
            <person name="Nishida H."/>
            <person name="Aasland R."/>
            <person name="Huzurbazar S."/>
            <person name="Westhof E."/>
            <person name="Delsuc F."/>
            <person name="Lehrach H."/>
            <person name="Reinhardt R."/>
            <person name="Weissenbach J."/>
            <person name="Roy S.W."/>
            <person name="Artiguenave F."/>
            <person name="Postlethwait J.H."/>
            <person name="Manak J.R."/>
            <person name="Thompson E.M."/>
            <person name="Jaillon O."/>
            <person name="Du Pasquier L."/>
            <person name="Boudinot P."/>
            <person name="Liberles D.A."/>
            <person name="Volff J.N."/>
            <person name="Philippe H."/>
            <person name="Lenhard B."/>
            <person name="Roest Crollius H."/>
            <person name="Wincker P."/>
            <person name="Chourrout D."/>
        </authorList>
    </citation>
    <scope>NUCLEOTIDE SEQUENCE [LARGE SCALE GENOMIC DNA]</scope>
</reference>
<dbReference type="Proteomes" id="UP000011014">
    <property type="component" value="Unassembled WGS sequence"/>
</dbReference>
<dbReference type="AlphaFoldDB" id="E4YDW9"/>